<feature type="chain" id="PRO_5005186035" description="Capsule synthesis protein CapA domain-containing protein" evidence="2">
    <location>
        <begin position="24"/>
        <end position="695"/>
    </location>
</feature>
<feature type="signal peptide" evidence="2">
    <location>
        <begin position="1"/>
        <end position="23"/>
    </location>
</feature>
<dbReference type="KEGG" id="amx:AM2010_816"/>
<gene>
    <name evidence="4" type="ORF">AM2010_816</name>
</gene>
<dbReference type="Gene3D" id="3.60.21.10">
    <property type="match status" value="1"/>
</dbReference>
<dbReference type="EMBL" id="CP011805">
    <property type="protein sequence ID" value="AKM06894.1"/>
    <property type="molecule type" value="Genomic_DNA"/>
</dbReference>
<dbReference type="PANTHER" id="PTHR33393:SF11">
    <property type="entry name" value="POLYGLUTAMINE SYNTHESIS ACCESSORY PROTEIN RV0574C-RELATED"/>
    <property type="match status" value="1"/>
</dbReference>
<dbReference type="STRING" id="543877.AM2010_816"/>
<evidence type="ECO:0000259" key="3">
    <source>
        <dbReference type="SMART" id="SM00854"/>
    </source>
</evidence>
<dbReference type="CDD" id="cd07381">
    <property type="entry name" value="MPP_CapA"/>
    <property type="match status" value="1"/>
</dbReference>
<protein>
    <recommendedName>
        <fullName evidence="3">Capsule synthesis protein CapA domain-containing protein</fullName>
    </recommendedName>
</protein>
<dbReference type="InterPro" id="IPR052169">
    <property type="entry name" value="CW_Biosynth-Accessory"/>
</dbReference>
<reference evidence="4 5" key="1">
    <citation type="submission" date="2015-06" db="EMBL/GenBank/DDBJ databases">
        <authorList>
            <person name="Kim K.M."/>
        </authorList>
    </citation>
    <scope>NUCLEOTIDE SEQUENCE [LARGE SCALE GENOMIC DNA]</scope>
    <source>
        <strain evidence="4 5">KCTC 22370</strain>
    </source>
</reference>
<sequence precursor="true">MQSLRLSVFLALGASLCAGPVAASDTAPAVEAEAVVAAHGVVVSADDGAPLAGVTVTVGGQSARTDSRGRYRIEVPASPLYTVRVSGAGHYPADHAFARHELAVEAGTLRIPPVQLVERRADRQLFVFGGDVMGGRRYETPLEGERRLVHDANRREDMRALLDVMAPTLRAADLASVNLEITLSARELTTAAPKSYVFYAHPELAETLAWAGVDYAAQGNNHVYDYLDQGLADTLAAVAAAGLGYSGAGFDRAAAIAPWRTQVGGTDWSFLSFVGWEGRAQPNQVAEDAKGGAALGDDATIVETVQAESSANRSVVVQYHGSREYSPEPTEESRRRMFAAIDAGADLVIGHHPHVLQGFEFHRGQLIAYSLGNFLFDQYIHETQASMLLKVWMDGSRFARAEIVPIDVRDYRPVPAVAGMRDAVLRRLRALSGPRGVRIEDMAGHGIIAAAAAPNAATPPAMTLMAAPDAASVVVPASALAAGFPAEARDDAGRQLSFGRDLLWRGDFESHEGFAAYDRSWTFDGGEGALDRDAHAGDHALRIVPAANSVTMAQRIALRDLDKAPVTVGGILSGEGTRLTLQYRLRLDGEKAFSEWQNGGTITAAGPGWQRFAFDIPQPSADPTRFNIRFVADWPGNARRPFLLDDLKVISWENGEGASGVIPGLRKYVRLPATGPDPQSITVHFQPWQRADSAD</sequence>
<proteinExistence type="inferred from homology"/>
<evidence type="ECO:0000256" key="2">
    <source>
        <dbReference type="SAM" id="SignalP"/>
    </source>
</evidence>
<evidence type="ECO:0000313" key="4">
    <source>
        <dbReference type="EMBL" id="AKM06894.1"/>
    </source>
</evidence>
<evidence type="ECO:0000256" key="1">
    <source>
        <dbReference type="ARBA" id="ARBA00005662"/>
    </source>
</evidence>
<comment type="similarity">
    <text evidence="1">Belongs to the CapA family.</text>
</comment>
<dbReference type="PATRIC" id="fig|543877.4.peg.825"/>
<dbReference type="PANTHER" id="PTHR33393">
    <property type="entry name" value="POLYGLUTAMINE SYNTHESIS ACCESSORY PROTEIN RV0574C-RELATED"/>
    <property type="match status" value="1"/>
</dbReference>
<feature type="domain" description="Capsule synthesis protein CapA" evidence="3">
    <location>
        <begin position="125"/>
        <end position="378"/>
    </location>
</feature>
<dbReference type="InterPro" id="IPR019079">
    <property type="entry name" value="Capsule_synth_CapA"/>
</dbReference>
<dbReference type="SUPFAM" id="SSF49464">
    <property type="entry name" value="Carboxypeptidase regulatory domain-like"/>
    <property type="match status" value="1"/>
</dbReference>
<keyword evidence="5" id="KW-1185">Reference proteome</keyword>
<keyword evidence="2" id="KW-0732">Signal</keyword>
<dbReference type="Gene3D" id="2.60.40.1120">
    <property type="entry name" value="Carboxypeptidase-like, regulatory domain"/>
    <property type="match status" value="1"/>
</dbReference>
<organism evidence="4 5">
    <name type="scientific">Pelagerythrobacter marensis</name>
    <dbReference type="NCBI Taxonomy" id="543877"/>
    <lineage>
        <taxon>Bacteria</taxon>
        <taxon>Pseudomonadati</taxon>
        <taxon>Pseudomonadota</taxon>
        <taxon>Alphaproteobacteria</taxon>
        <taxon>Sphingomonadales</taxon>
        <taxon>Erythrobacteraceae</taxon>
        <taxon>Pelagerythrobacter</taxon>
    </lineage>
</organism>
<dbReference type="Gene3D" id="2.60.120.260">
    <property type="entry name" value="Galactose-binding domain-like"/>
    <property type="match status" value="1"/>
</dbReference>
<dbReference type="InterPro" id="IPR029052">
    <property type="entry name" value="Metallo-depent_PP-like"/>
</dbReference>
<accession>A0A0G3X8E9</accession>
<dbReference type="AlphaFoldDB" id="A0A0G3X8E9"/>
<dbReference type="InterPro" id="IPR008969">
    <property type="entry name" value="CarboxyPept-like_regulatory"/>
</dbReference>
<dbReference type="SUPFAM" id="SSF56300">
    <property type="entry name" value="Metallo-dependent phosphatases"/>
    <property type="match status" value="1"/>
</dbReference>
<dbReference type="Proteomes" id="UP000037643">
    <property type="component" value="Chromosome"/>
</dbReference>
<dbReference type="SMART" id="SM00854">
    <property type="entry name" value="PGA_cap"/>
    <property type="match status" value="1"/>
</dbReference>
<dbReference type="Pfam" id="PF13620">
    <property type="entry name" value="CarboxypepD_reg"/>
    <property type="match status" value="1"/>
</dbReference>
<evidence type="ECO:0000313" key="5">
    <source>
        <dbReference type="Proteomes" id="UP000037643"/>
    </source>
</evidence>
<dbReference type="Pfam" id="PF09587">
    <property type="entry name" value="PGA_cap"/>
    <property type="match status" value="1"/>
</dbReference>
<name>A0A0G3X8E9_9SPHN</name>